<organism evidence="12">
    <name type="scientific">freshwater metagenome</name>
    <dbReference type="NCBI Taxonomy" id="449393"/>
    <lineage>
        <taxon>unclassified sequences</taxon>
        <taxon>metagenomes</taxon>
        <taxon>ecological metagenomes</taxon>
    </lineage>
</organism>
<comment type="catalytic activity">
    <reaction evidence="10">
        <text>adenosine(34) in tRNA + H2O + H(+) = inosine(34) in tRNA + NH4(+)</text>
        <dbReference type="Rhea" id="RHEA:43168"/>
        <dbReference type="Rhea" id="RHEA-COMP:10373"/>
        <dbReference type="Rhea" id="RHEA-COMP:10374"/>
        <dbReference type="ChEBI" id="CHEBI:15377"/>
        <dbReference type="ChEBI" id="CHEBI:15378"/>
        <dbReference type="ChEBI" id="CHEBI:28938"/>
        <dbReference type="ChEBI" id="CHEBI:74411"/>
        <dbReference type="ChEBI" id="CHEBI:82852"/>
        <dbReference type="EC" id="3.5.4.33"/>
    </reaction>
</comment>
<dbReference type="PROSITE" id="PS00903">
    <property type="entry name" value="CYT_DCMP_DEAMINASES_1"/>
    <property type="match status" value="1"/>
</dbReference>
<name>A0A6J6L7U1_9ZZZZ</name>
<keyword evidence="6" id="KW-0819">tRNA processing</keyword>
<evidence type="ECO:0000313" key="15">
    <source>
        <dbReference type="EMBL" id="CAB4928930.1"/>
    </source>
</evidence>
<comment type="subunit">
    <text evidence="3">Homodimer.</text>
</comment>
<keyword evidence="7" id="KW-0479">Metal-binding</keyword>
<dbReference type="SUPFAM" id="SSF53927">
    <property type="entry name" value="Cytidine deaminase-like"/>
    <property type="match status" value="1"/>
</dbReference>
<dbReference type="InterPro" id="IPR028883">
    <property type="entry name" value="tRNA_aden_deaminase"/>
</dbReference>
<feature type="domain" description="CMP/dCMP-type deaminase" evidence="11">
    <location>
        <begin position="1"/>
        <end position="114"/>
    </location>
</feature>
<evidence type="ECO:0000259" key="11">
    <source>
        <dbReference type="PROSITE" id="PS51747"/>
    </source>
</evidence>
<evidence type="ECO:0000313" key="14">
    <source>
        <dbReference type="EMBL" id="CAB4874299.1"/>
    </source>
</evidence>
<evidence type="ECO:0000313" key="16">
    <source>
        <dbReference type="EMBL" id="CAB5062308.1"/>
    </source>
</evidence>
<dbReference type="NCBIfam" id="NF008113">
    <property type="entry name" value="PRK10860.1"/>
    <property type="match status" value="1"/>
</dbReference>
<dbReference type="EMBL" id="CAFBMV010000009">
    <property type="protein sequence ID" value="CAB4928930.1"/>
    <property type="molecule type" value="Genomic_DNA"/>
</dbReference>
<dbReference type="CDD" id="cd01285">
    <property type="entry name" value="nucleoside_deaminase"/>
    <property type="match status" value="1"/>
</dbReference>
<keyword evidence="9" id="KW-0862">Zinc</keyword>
<dbReference type="InterPro" id="IPR016193">
    <property type="entry name" value="Cytidine_deaminase-like"/>
</dbReference>
<keyword evidence="8" id="KW-0378">Hydrolase</keyword>
<evidence type="ECO:0000256" key="3">
    <source>
        <dbReference type="ARBA" id="ARBA00011738"/>
    </source>
</evidence>
<dbReference type="EC" id="3.5.4.33" evidence="4"/>
<evidence type="ECO:0000256" key="4">
    <source>
        <dbReference type="ARBA" id="ARBA00012740"/>
    </source>
</evidence>
<evidence type="ECO:0000256" key="6">
    <source>
        <dbReference type="ARBA" id="ARBA00022694"/>
    </source>
</evidence>
<evidence type="ECO:0000256" key="9">
    <source>
        <dbReference type="ARBA" id="ARBA00022833"/>
    </source>
</evidence>
<evidence type="ECO:0000256" key="10">
    <source>
        <dbReference type="ARBA" id="ARBA00048045"/>
    </source>
</evidence>
<comment type="similarity">
    <text evidence="2">Belongs to the cytidine and deoxycytidylate deaminase family. ADAT2 subfamily.</text>
</comment>
<evidence type="ECO:0000256" key="1">
    <source>
        <dbReference type="ARBA" id="ARBA00001947"/>
    </source>
</evidence>
<dbReference type="EMBL" id="CAFBLE010000012">
    <property type="protein sequence ID" value="CAB4874299.1"/>
    <property type="molecule type" value="Genomic_DNA"/>
</dbReference>
<dbReference type="Gene3D" id="3.40.140.10">
    <property type="entry name" value="Cytidine Deaminase, domain 2"/>
    <property type="match status" value="1"/>
</dbReference>
<gene>
    <name evidence="12" type="ORF">UFOPK2289_00297</name>
    <name evidence="13" type="ORF">UFOPK2822_00814</name>
    <name evidence="14" type="ORF">UFOPK3346_01224</name>
    <name evidence="15" type="ORF">UFOPK3670_01148</name>
    <name evidence="16" type="ORF">UFOPK4308_01194</name>
</gene>
<dbReference type="GO" id="GO:0008270">
    <property type="term" value="F:zinc ion binding"/>
    <property type="evidence" value="ECO:0007669"/>
    <property type="project" value="InterPro"/>
</dbReference>
<dbReference type="FunFam" id="3.40.140.10:FF:000005">
    <property type="entry name" value="tRNA-specific adenosine deaminase"/>
    <property type="match status" value="1"/>
</dbReference>
<dbReference type="EMBL" id="CAEZZC010000010">
    <property type="protein sequence ID" value="CAB4751169.1"/>
    <property type="molecule type" value="Genomic_DNA"/>
</dbReference>
<accession>A0A6J6L7U1</accession>
<dbReference type="PANTHER" id="PTHR11079">
    <property type="entry name" value="CYTOSINE DEAMINASE FAMILY MEMBER"/>
    <property type="match status" value="1"/>
</dbReference>
<dbReference type="PROSITE" id="PS51747">
    <property type="entry name" value="CYT_DCMP_DEAMINASES_2"/>
    <property type="match status" value="1"/>
</dbReference>
<sequence>MNTTEAMRLAIKIAEESTKASGDVPVGAVILNSDGEVVSTGINRREEIGDPTAHAEIVAIRAAAEKFGKWRLEEHTLVVTLEPCAMCAGAIAQSRIPYLVFGAWDEKAGAVGSVWDLLRDPRALHKTEVTSGILRDECSALLSSFFKGQR</sequence>
<reference evidence="12" key="1">
    <citation type="submission" date="2020-05" db="EMBL/GenBank/DDBJ databases">
        <authorList>
            <person name="Chiriac C."/>
            <person name="Salcher M."/>
            <person name="Ghai R."/>
            <person name="Kavagutti S V."/>
        </authorList>
    </citation>
    <scope>NUCLEOTIDE SEQUENCE</scope>
</reference>
<evidence type="ECO:0000256" key="8">
    <source>
        <dbReference type="ARBA" id="ARBA00022801"/>
    </source>
</evidence>
<evidence type="ECO:0000256" key="5">
    <source>
        <dbReference type="ARBA" id="ARBA00019216"/>
    </source>
</evidence>
<dbReference type="PANTHER" id="PTHR11079:SF202">
    <property type="entry name" value="TRNA-SPECIFIC ADENOSINE DEAMINASE"/>
    <property type="match status" value="1"/>
</dbReference>
<comment type="cofactor">
    <cofactor evidence="1">
        <name>Zn(2+)</name>
        <dbReference type="ChEBI" id="CHEBI:29105"/>
    </cofactor>
</comment>
<evidence type="ECO:0000256" key="2">
    <source>
        <dbReference type="ARBA" id="ARBA00010669"/>
    </source>
</evidence>
<dbReference type="InterPro" id="IPR016192">
    <property type="entry name" value="APOBEC/CMP_deaminase_Zn-bd"/>
</dbReference>
<proteinExistence type="inferred from homology"/>
<evidence type="ECO:0000313" key="13">
    <source>
        <dbReference type="EMBL" id="CAB4751169.1"/>
    </source>
</evidence>
<dbReference type="EMBL" id="CAFBQL010000009">
    <property type="protein sequence ID" value="CAB5062308.1"/>
    <property type="molecule type" value="Genomic_DNA"/>
</dbReference>
<dbReference type="HAMAP" id="MF_00972">
    <property type="entry name" value="tRNA_aden_deaminase"/>
    <property type="match status" value="1"/>
</dbReference>
<evidence type="ECO:0000256" key="7">
    <source>
        <dbReference type="ARBA" id="ARBA00022723"/>
    </source>
</evidence>
<protein>
    <recommendedName>
        <fullName evidence="5">tRNA-specific adenosine deaminase 2</fullName>
        <ecNumber evidence="4">3.5.4.33</ecNumber>
    </recommendedName>
</protein>
<evidence type="ECO:0000313" key="12">
    <source>
        <dbReference type="EMBL" id="CAB4658117.1"/>
    </source>
</evidence>
<dbReference type="EMBL" id="CAEZWT010000005">
    <property type="protein sequence ID" value="CAB4658117.1"/>
    <property type="molecule type" value="Genomic_DNA"/>
</dbReference>
<dbReference type="GO" id="GO:0002100">
    <property type="term" value="P:tRNA wobble adenosine to inosine editing"/>
    <property type="evidence" value="ECO:0007669"/>
    <property type="project" value="InterPro"/>
</dbReference>
<dbReference type="GO" id="GO:0052717">
    <property type="term" value="F:tRNA-specific adenosine-34 deaminase activity"/>
    <property type="evidence" value="ECO:0007669"/>
    <property type="project" value="UniProtKB-EC"/>
</dbReference>
<dbReference type="AlphaFoldDB" id="A0A6J6L7U1"/>
<dbReference type="Pfam" id="PF00383">
    <property type="entry name" value="dCMP_cyt_deam_1"/>
    <property type="match status" value="1"/>
</dbReference>
<dbReference type="InterPro" id="IPR002125">
    <property type="entry name" value="CMP_dCMP_dom"/>
</dbReference>